<dbReference type="AlphaFoldDB" id="A0AAD2K0L3"/>
<proteinExistence type="predicted"/>
<keyword evidence="2" id="KW-1185">Reference proteome</keyword>
<protein>
    <submittedName>
        <fullName evidence="1">Uncharacterized protein</fullName>
    </submittedName>
</protein>
<dbReference type="EMBL" id="CAVNYO010000181">
    <property type="protein sequence ID" value="CAK5272352.1"/>
    <property type="molecule type" value="Genomic_DNA"/>
</dbReference>
<gene>
    <name evidence="1" type="ORF">MYCIT1_LOCUS17982</name>
</gene>
<dbReference type="Proteomes" id="UP001295794">
    <property type="component" value="Unassembled WGS sequence"/>
</dbReference>
<evidence type="ECO:0000313" key="1">
    <source>
        <dbReference type="EMBL" id="CAK5272352.1"/>
    </source>
</evidence>
<reference evidence="1" key="1">
    <citation type="submission" date="2023-11" db="EMBL/GenBank/DDBJ databases">
        <authorList>
            <person name="De Vega J J."/>
            <person name="De Vega J J."/>
        </authorList>
    </citation>
    <scope>NUCLEOTIDE SEQUENCE</scope>
</reference>
<organism evidence="1 2">
    <name type="scientific">Mycena citricolor</name>
    <dbReference type="NCBI Taxonomy" id="2018698"/>
    <lineage>
        <taxon>Eukaryota</taxon>
        <taxon>Fungi</taxon>
        <taxon>Dikarya</taxon>
        <taxon>Basidiomycota</taxon>
        <taxon>Agaricomycotina</taxon>
        <taxon>Agaricomycetes</taxon>
        <taxon>Agaricomycetidae</taxon>
        <taxon>Agaricales</taxon>
        <taxon>Marasmiineae</taxon>
        <taxon>Mycenaceae</taxon>
        <taxon>Mycena</taxon>
    </lineage>
</organism>
<comment type="caution">
    <text evidence="1">The sequence shown here is derived from an EMBL/GenBank/DDBJ whole genome shotgun (WGS) entry which is preliminary data.</text>
</comment>
<evidence type="ECO:0000313" key="2">
    <source>
        <dbReference type="Proteomes" id="UP001295794"/>
    </source>
</evidence>
<accession>A0AAD2K0L3</accession>
<sequence length="399" mass="44238">MVKEEDRTLLMAIVGDRACHEFRSVHRGQCALLHCSLASLLGRALPGRLSLRTMVHAHGDMDIRKGRRFAPAVCYKTGTFCECSTLSAAMDYLTVNPPHSPTSSLRAVYVRSRPTSEMNPDGSATEFQQFAVPMALPNVRIADPPRAHHPKRPRAVTVTNTIRSTSSARTTSSLRVVRRDAEFTAAPDDSVQWIGSVRQGTAKQSLTARLRGRVNVLFHRRGTSPAHPQPADSTAALGPLTPELVEQARLERLADGLAANSHLAIPASFASVNRNKRLPPLPVEHIAVPRPTFATLAPESREARIRRLHRSVSFPNFSMGDITVLEPTELYEVPLEWGVEADLSEEVLEAVHCAKTFRDQYQYVDADPRFARTPEQREGDFKASLELSKSTAKWQYLKV</sequence>
<name>A0AAD2K0L3_9AGAR</name>